<protein>
    <submittedName>
        <fullName evidence="2">Enoyl-CoA hydratase</fullName>
    </submittedName>
</protein>
<evidence type="ECO:0000313" key="2">
    <source>
        <dbReference type="EMBL" id="GFJ82374.1"/>
    </source>
</evidence>
<evidence type="ECO:0000256" key="1">
    <source>
        <dbReference type="ARBA" id="ARBA00005254"/>
    </source>
</evidence>
<dbReference type="SUPFAM" id="SSF52096">
    <property type="entry name" value="ClpP/crotonase"/>
    <property type="match status" value="1"/>
</dbReference>
<dbReference type="PANTHER" id="PTHR43459">
    <property type="entry name" value="ENOYL-COA HYDRATASE"/>
    <property type="match status" value="1"/>
</dbReference>
<reference evidence="2 3" key="1">
    <citation type="submission" date="2020-03" db="EMBL/GenBank/DDBJ databases">
        <title>Whole genome shotgun sequence of Phytohabitans houttuyneae NBRC 108639.</title>
        <authorList>
            <person name="Komaki H."/>
            <person name="Tamura T."/>
        </authorList>
    </citation>
    <scope>NUCLEOTIDE SEQUENCE [LARGE SCALE GENOMIC DNA]</scope>
    <source>
        <strain evidence="2 3">NBRC 108639</strain>
    </source>
</reference>
<evidence type="ECO:0000313" key="3">
    <source>
        <dbReference type="Proteomes" id="UP000482800"/>
    </source>
</evidence>
<dbReference type="InterPro" id="IPR001753">
    <property type="entry name" value="Enoyl-CoA_hydra/iso"/>
</dbReference>
<comment type="similarity">
    <text evidence="1">Belongs to the enoyl-CoA hydratase/isomerase family.</text>
</comment>
<dbReference type="RefSeq" id="WP_173062791.1">
    <property type="nucleotide sequence ID" value="NZ_BAABGO010000054.1"/>
</dbReference>
<sequence length="270" mass="28408">MGAGDAVLVTEPRPSVRRIALNRPASLNAVNDALALRLHDALAEAESDPLCRVVVITGAGRGFSAGLDLNGYGDAPGTSGMGQVYRDLAFQRLVASLIQRVRRLPKPVIAQVNGPAAGFGLALVCACDVRVAATTAVFATSFIRVGASGCDLGVSWLLPRLVGAGRAHELMLTARRFDAAEALRIGLLADAVAPADLGSRVDGVVDGLLAAAPMSLDLTKQAMWLGLELPSLDAAIELENRQQVLSARTADSREARDAFREHRSPSFTYE</sequence>
<reference evidence="2 3" key="2">
    <citation type="submission" date="2020-03" db="EMBL/GenBank/DDBJ databases">
        <authorList>
            <person name="Ichikawa N."/>
            <person name="Kimura A."/>
            <person name="Kitahashi Y."/>
            <person name="Uohara A."/>
        </authorList>
    </citation>
    <scope>NUCLEOTIDE SEQUENCE [LARGE SCALE GENOMIC DNA]</scope>
    <source>
        <strain evidence="2 3">NBRC 108639</strain>
    </source>
</reference>
<dbReference type="CDD" id="cd06558">
    <property type="entry name" value="crotonase-like"/>
    <property type="match status" value="1"/>
</dbReference>
<keyword evidence="3" id="KW-1185">Reference proteome</keyword>
<dbReference type="PANTHER" id="PTHR43459:SF1">
    <property type="entry name" value="EG:BACN32G11.4 PROTEIN"/>
    <property type="match status" value="1"/>
</dbReference>
<dbReference type="InterPro" id="IPR014748">
    <property type="entry name" value="Enoyl-CoA_hydra_C"/>
</dbReference>
<dbReference type="Gene3D" id="3.90.226.10">
    <property type="entry name" value="2-enoyl-CoA Hydratase, Chain A, domain 1"/>
    <property type="match status" value="1"/>
</dbReference>
<dbReference type="Pfam" id="PF00378">
    <property type="entry name" value="ECH_1"/>
    <property type="match status" value="1"/>
</dbReference>
<accession>A0A6V8KEY6</accession>
<dbReference type="EMBL" id="BLPF01000002">
    <property type="protein sequence ID" value="GFJ82374.1"/>
    <property type="molecule type" value="Genomic_DNA"/>
</dbReference>
<dbReference type="Gene3D" id="1.10.12.10">
    <property type="entry name" value="Lyase 2-enoyl-coa Hydratase, Chain A, domain 2"/>
    <property type="match status" value="1"/>
</dbReference>
<organism evidence="2 3">
    <name type="scientific">Phytohabitans houttuyneae</name>
    <dbReference type="NCBI Taxonomy" id="1076126"/>
    <lineage>
        <taxon>Bacteria</taxon>
        <taxon>Bacillati</taxon>
        <taxon>Actinomycetota</taxon>
        <taxon>Actinomycetes</taxon>
        <taxon>Micromonosporales</taxon>
        <taxon>Micromonosporaceae</taxon>
    </lineage>
</organism>
<gene>
    <name evidence="2" type="ORF">Phou_065540</name>
</gene>
<dbReference type="GO" id="GO:0003824">
    <property type="term" value="F:catalytic activity"/>
    <property type="evidence" value="ECO:0007669"/>
    <property type="project" value="UniProtKB-ARBA"/>
</dbReference>
<dbReference type="AlphaFoldDB" id="A0A6V8KEY6"/>
<comment type="caution">
    <text evidence="2">The sequence shown here is derived from an EMBL/GenBank/DDBJ whole genome shotgun (WGS) entry which is preliminary data.</text>
</comment>
<proteinExistence type="inferred from homology"/>
<dbReference type="InterPro" id="IPR029045">
    <property type="entry name" value="ClpP/crotonase-like_dom_sf"/>
</dbReference>
<dbReference type="Proteomes" id="UP000482800">
    <property type="component" value="Unassembled WGS sequence"/>
</dbReference>
<name>A0A6V8KEY6_9ACTN</name>